<protein>
    <submittedName>
        <fullName evidence="2">(Mediterranean fruit fly) hypothetical protein</fullName>
    </submittedName>
</protein>
<accession>A0A811UZR1</accession>
<dbReference type="EMBL" id="CAJHJT010000034">
    <property type="protein sequence ID" value="CAD7003555.1"/>
    <property type="molecule type" value="Genomic_DNA"/>
</dbReference>
<dbReference type="Proteomes" id="UP000606786">
    <property type="component" value="Unassembled WGS sequence"/>
</dbReference>
<reference evidence="2" key="1">
    <citation type="submission" date="2020-11" db="EMBL/GenBank/DDBJ databases">
        <authorList>
            <person name="Whitehead M."/>
        </authorList>
    </citation>
    <scope>NUCLEOTIDE SEQUENCE</scope>
    <source>
        <strain evidence="2">EGII</strain>
    </source>
</reference>
<dbReference type="AlphaFoldDB" id="A0A811UZR1"/>
<feature type="region of interest" description="Disordered" evidence="1">
    <location>
        <begin position="1"/>
        <end position="22"/>
    </location>
</feature>
<organism evidence="2 3">
    <name type="scientific">Ceratitis capitata</name>
    <name type="common">Mediterranean fruit fly</name>
    <name type="synonym">Tephritis capitata</name>
    <dbReference type="NCBI Taxonomy" id="7213"/>
    <lineage>
        <taxon>Eukaryota</taxon>
        <taxon>Metazoa</taxon>
        <taxon>Ecdysozoa</taxon>
        <taxon>Arthropoda</taxon>
        <taxon>Hexapoda</taxon>
        <taxon>Insecta</taxon>
        <taxon>Pterygota</taxon>
        <taxon>Neoptera</taxon>
        <taxon>Endopterygota</taxon>
        <taxon>Diptera</taxon>
        <taxon>Brachycera</taxon>
        <taxon>Muscomorpha</taxon>
        <taxon>Tephritoidea</taxon>
        <taxon>Tephritidae</taxon>
        <taxon>Ceratitis</taxon>
        <taxon>Ceratitis</taxon>
    </lineage>
</organism>
<comment type="caution">
    <text evidence="2">The sequence shown here is derived from an EMBL/GenBank/DDBJ whole genome shotgun (WGS) entry which is preliminary data.</text>
</comment>
<name>A0A811UZR1_CERCA</name>
<keyword evidence="3" id="KW-1185">Reference proteome</keyword>
<evidence type="ECO:0000256" key="1">
    <source>
        <dbReference type="SAM" id="MobiDB-lite"/>
    </source>
</evidence>
<proteinExistence type="predicted"/>
<sequence length="94" mass="10532">MVLPGTTPRASPVPPHSFQSRPLSAPSVLLFRCLTGTLAEYLRNADNFLKSISELPYNLKKVLPTKFLQHLWAKGCWRGVVSLIKCLFPMCGFQ</sequence>
<evidence type="ECO:0000313" key="2">
    <source>
        <dbReference type="EMBL" id="CAD7003555.1"/>
    </source>
</evidence>
<evidence type="ECO:0000313" key="3">
    <source>
        <dbReference type="Proteomes" id="UP000606786"/>
    </source>
</evidence>
<gene>
    <name evidence="2" type="ORF">CCAP1982_LOCUS12004</name>
</gene>